<dbReference type="PANTHER" id="PTHR10204">
    <property type="entry name" value="NAD P H OXIDOREDUCTASE-RELATED"/>
    <property type="match status" value="1"/>
</dbReference>
<dbReference type="EMBL" id="CAEZTS010000241">
    <property type="protein sequence ID" value="CAB4596312.1"/>
    <property type="molecule type" value="Genomic_DNA"/>
</dbReference>
<dbReference type="SUPFAM" id="SSF52218">
    <property type="entry name" value="Flavoproteins"/>
    <property type="match status" value="1"/>
</dbReference>
<accession>A0A6J6G4P2</accession>
<sequence>MVHAHPDPESFNRVLLERVVRGLRSAGHDVRVRDLYAEGFDPRLTRQEKRDHLAPPDTKPHLAEHFDDLRWCEALVFVHPTWWGAQPAVLKGWIDRVWARGVAWELPEGAKRLKPTLHNVRRIVTFTTHGSPWRINALQGAPGKRIAARSLRLICHPLCRTRWIALYSMDSSTPDRRERFLRRAERVASRL</sequence>
<evidence type="ECO:0000256" key="1">
    <source>
        <dbReference type="ARBA" id="ARBA00006252"/>
    </source>
</evidence>
<feature type="domain" description="Flavodoxin-like fold" evidence="3">
    <location>
        <begin position="2"/>
        <end position="155"/>
    </location>
</feature>
<dbReference type="Gene3D" id="3.40.50.360">
    <property type="match status" value="1"/>
</dbReference>
<keyword evidence="2" id="KW-0560">Oxidoreductase</keyword>
<dbReference type="InterPro" id="IPR003680">
    <property type="entry name" value="Flavodoxin_fold"/>
</dbReference>
<comment type="similarity">
    <text evidence="1">Belongs to the NAD(P)H dehydrogenase (quinone) family.</text>
</comment>
<evidence type="ECO:0000256" key="2">
    <source>
        <dbReference type="ARBA" id="ARBA00023002"/>
    </source>
</evidence>
<evidence type="ECO:0000259" key="3">
    <source>
        <dbReference type="Pfam" id="PF02525"/>
    </source>
</evidence>
<dbReference type="Pfam" id="PF02525">
    <property type="entry name" value="Flavodoxin_2"/>
    <property type="match status" value="1"/>
</dbReference>
<organism evidence="4">
    <name type="scientific">freshwater metagenome</name>
    <dbReference type="NCBI Taxonomy" id="449393"/>
    <lineage>
        <taxon>unclassified sequences</taxon>
        <taxon>metagenomes</taxon>
        <taxon>ecological metagenomes</taxon>
    </lineage>
</organism>
<proteinExistence type="inferred from homology"/>
<protein>
    <submittedName>
        <fullName evidence="4">Unannotated protein</fullName>
    </submittedName>
</protein>
<dbReference type="PANTHER" id="PTHR10204:SF34">
    <property type="entry name" value="NAD(P)H DEHYDROGENASE [QUINONE] 1 ISOFORM 1"/>
    <property type="match status" value="1"/>
</dbReference>
<dbReference type="GO" id="GO:0003955">
    <property type="term" value="F:NAD(P)H dehydrogenase (quinone) activity"/>
    <property type="evidence" value="ECO:0007669"/>
    <property type="project" value="TreeGrafter"/>
</dbReference>
<evidence type="ECO:0000313" key="4">
    <source>
        <dbReference type="EMBL" id="CAB4596312.1"/>
    </source>
</evidence>
<name>A0A6J6G4P2_9ZZZZ</name>
<dbReference type="InterPro" id="IPR029039">
    <property type="entry name" value="Flavoprotein-like_sf"/>
</dbReference>
<dbReference type="InterPro" id="IPR051545">
    <property type="entry name" value="NAD(P)H_dehydrogenase_qn"/>
</dbReference>
<dbReference type="AlphaFoldDB" id="A0A6J6G4P2"/>
<dbReference type="GO" id="GO:0005829">
    <property type="term" value="C:cytosol"/>
    <property type="evidence" value="ECO:0007669"/>
    <property type="project" value="TreeGrafter"/>
</dbReference>
<gene>
    <name evidence="4" type="ORF">UFOPK1722_01921</name>
</gene>
<reference evidence="4" key="1">
    <citation type="submission" date="2020-05" db="EMBL/GenBank/DDBJ databases">
        <authorList>
            <person name="Chiriac C."/>
            <person name="Salcher M."/>
            <person name="Ghai R."/>
            <person name="Kavagutti S V."/>
        </authorList>
    </citation>
    <scope>NUCLEOTIDE SEQUENCE</scope>
</reference>